<sequence>MQKVARSELTTSSTANSSVTSTPAGSSSSRNTTNQNSSQAVTQPPQIVATRPSSSGRTHRTAGPKICLTSECPPVASTSETATAETASTLSSRIPLLGIATATTAMPTSLINATDLSPMANTAGETTAAEAATGSSTITTYLQGMSSSAQTTSTVSTTPAVDKPSCNPLDVVISFDASTSSGKQNFVR</sequence>
<proteinExistence type="predicted"/>
<dbReference type="Proteomes" id="UP000267096">
    <property type="component" value="Unassembled WGS sequence"/>
</dbReference>
<evidence type="ECO:0000256" key="1">
    <source>
        <dbReference type="SAM" id="MobiDB-lite"/>
    </source>
</evidence>
<accession>A0A0M3JH85</accession>
<protein>
    <submittedName>
        <fullName evidence="4">VWFA domain-containing protein</fullName>
    </submittedName>
</protein>
<feature type="compositionally biased region" description="Polar residues" evidence="1">
    <location>
        <begin position="40"/>
        <end position="56"/>
    </location>
</feature>
<evidence type="ECO:0000313" key="4">
    <source>
        <dbReference type="WBParaSite" id="ASIM_0000699601-mRNA-1"/>
    </source>
</evidence>
<name>A0A0M3JH85_ANISI</name>
<keyword evidence="3" id="KW-1185">Reference proteome</keyword>
<feature type="region of interest" description="Disordered" evidence="1">
    <location>
        <begin position="1"/>
        <end position="73"/>
    </location>
</feature>
<dbReference type="AlphaFoldDB" id="A0A0M3JH85"/>
<evidence type="ECO:0000313" key="3">
    <source>
        <dbReference type="Proteomes" id="UP000267096"/>
    </source>
</evidence>
<dbReference type="WBParaSite" id="ASIM_0000699601-mRNA-1">
    <property type="protein sequence ID" value="ASIM_0000699601-mRNA-1"/>
    <property type="gene ID" value="ASIM_0000699601"/>
</dbReference>
<organism evidence="4">
    <name type="scientific">Anisakis simplex</name>
    <name type="common">Herring worm</name>
    <dbReference type="NCBI Taxonomy" id="6269"/>
    <lineage>
        <taxon>Eukaryota</taxon>
        <taxon>Metazoa</taxon>
        <taxon>Ecdysozoa</taxon>
        <taxon>Nematoda</taxon>
        <taxon>Chromadorea</taxon>
        <taxon>Rhabditida</taxon>
        <taxon>Spirurina</taxon>
        <taxon>Ascaridomorpha</taxon>
        <taxon>Ascaridoidea</taxon>
        <taxon>Anisakidae</taxon>
        <taxon>Anisakis</taxon>
        <taxon>Anisakis simplex complex</taxon>
    </lineage>
</organism>
<evidence type="ECO:0000313" key="2">
    <source>
        <dbReference type="EMBL" id="VDK27749.1"/>
    </source>
</evidence>
<reference evidence="4" key="1">
    <citation type="submission" date="2017-02" db="UniProtKB">
        <authorList>
            <consortium name="WormBaseParasite"/>
        </authorList>
    </citation>
    <scope>IDENTIFICATION</scope>
</reference>
<dbReference type="EMBL" id="UYRR01015200">
    <property type="protein sequence ID" value="VDK27749.1"/>
    <property type="molecule type" value="Genomic_DNA"/>
</dbReference>
<feature type="compositionally biased region" description="Low complexity" evidence="1">
    <location>
        <begin position="10"/>
        <end position="39"/>
    </location>
</feature>
<gene>
    <name evidence="2" type="ORF">ASIM_LOCUS6767</name>
</gene>
<reference evidence="2 3" key="2">
    <citation type="submission" date="2018-11" db="EMBL/GenBank/DDBJ databases">
        <authorList>
            <consortium name="Pathogen Informatics"/>
        </authorList>
    </citation>
    <scope>NUCLEOTIDE SEQUENCE [LARGE SCALE GENOMIC DNA]</scope>
</reference>